<dbReference type="Proteomes" id="UP000299102">
    <property type="component" value="Unassembled WGS sequence"/>
</dbReference>
<comment type="caution">
    <text evidence="1">The sequence shown here is derived from an EMBL/GenBank/DDBJ whole genome shotgun (WGS) entry which is preliminary data.</text>
</comment>
<evidence type="ECO:0000313" key="2">
    <source>
        <dbReference type="Proteomes" id="UP000299102"/>
    </source>
</evidence>
<reference evidence="1 2" key="1">
    <citation type="journal article" date="2019" name="Commun. Biol.">
        <title>The bagworm genome reveals a unique fibroin gene that provides high tensile strength.</title>
        <authorList>
            <person name="Kono N."/>
            <person name="Nakamura H."/>
            <person name="Ohtoshi R."/>
            <person name="Tomita M."/>
            <person name="Numata K."/>
            <person name="Arakawa K."/>
        </authorList>
    </citation>
    <scope>NUCLEOTIDE SEQUENCE [LARGE SCALE GENOMIC DNA]</scope>
</reference>
<proteinExistence type="predicted"/>
<gene>
    <name evidence="1" type="ORF">EVAR_96517_1</name>
</gene>
<dbReference type="EMBL" id="BGZK01000540">
    <property type="protein sequence ID" value="GBP49210.1"/>
    <property type="molecule type" value="Genomic_DNA"/>
</dbReference>
<name>A0A4C1WEA6_EUMVA</name>
<dbReference type="AlphaFoldDB" id="A0A4C1WEA6"/>
<evidence type="ECO:0000313" key="1">
    <source>
        <dbReference type="EMBL" id="GBP49210.1"/>
    </source>
</evidence>
<organism evidence="1 2">
    <name type="scientific">Eumeta variegata</name>
    <name type="common">Bagworm moth</name>
    <name type="synonym">Eumeta japonica</name>
    <dbReference type="NCBI Taxonomy" id="151549"/>
    <lineage>
        <taxon>Eukaryota</taxon>
        <taxon>Metazoa</taxon>
        <taxon>Ecdysozoa</taxon>
        <taxon>Arthropoda</taxon>
        <taxon>Hexapoda</taxon>
        <taxon>Insecta</taxon>
        <taxon>Pterygota</taxon>
        <taxon>Neoptera</taxon>
        <taxon>Endopterygota</taxon>
        <taxon>Lepidoptera</taxon>
        <taxon>Glossata</taxon>
        <taxon>Ditrysia</taxon>
        <taxon>Tineoidea</taxon>
        <taxon>Psychidae</taxon>
        <taxon>Oiketicinae</taxon>
        <taxon>Eumeta</taxon>
    </lineage>
</organism>
<accession>A0A4C1WEA6</accession>
<sequence>MTALRGPAGLFLDRLHRKHEITATPLQDQARPSSSFGSVAKNIDFRPEAVKIGNQQPARPDADDDSVAGTLNHAVFPNPNANRSISIEHRGRHYAARVR</sequence>
<keyword evidence="2" id="KW-1185">Reference proteome</keyword>
<protein>
    <submittedName>
        <fullName evidence="1">Uncharacterized protein</fullName>
    </submittedName>
</protein>